<dbReference type="eggNOG" id="ENOG50324WJ">
    <property type="taxonomic scope" value="Bacteria"/>
</dbReference>
<dbReference type="AlphaFoldDB" id="M5EVP1"/>
<protein>
    <submittedName>
        <fullName evidence="1">Uncharacterized protein</fullName>
    </submittedName>
</protein>
<gene>
    <name evidence="1" type="ORF">MESS2_700015</name>
</gene>
<organism evidence="1 2">
    <name type="scientific">Mesorhizobium metallidurans STM 2683</name>
    <dbReference type="NCBI Taxonomy" id="1297569"/>
    <lineage>
        <taxon>Bacteria</taxon>
        <taxon>Pseudomonadati</taxon>
        <taxon>Pseudomonadota</taxon>
        <taxon>Alphaproteobacteria</taxon>
        <taxon>Hyphomicrobiales</taxon>
        <taxon>Phyllobacteriaceae</taxon>
        <taxon>Mesorhizobium</taxon>
    </lineage>
</organism>
<comment type="caution">
    <text evidence="1">The sequence shown here is derived from an EMBL/GenBank/DDBJ whole genome shotgun (WGS) entry which is preliminary data.</text>
</comment>
<keyword evidence="2" id="KW-1185">Reference proteome</keyword>
<evidence type="ECO:0000313" key="1">
    <source>
        <dbReference type="EMBL" id="CCV08075.1"/>
    </source>
</evidence>
<dbReference type="EMBL" id="CAUM01000140">
    <property type="protein sequence ID" value="CCV08075.1"/>
    <property type="molecule type" value="Genomic_DNA"/>
</dbReference>
<dbReference type="Proteomes" id="UP000012062">
    <property type="component" value="Unassembled WGS sequence"/>
</dbReference>
<proteinExistence type="predicted"/>
<name>M5EVP1_9HYPH</name>
<reference evidence="1 2" key="1">
    <citation type="submission" date="2013-02" db="EMBL/GenBank/DDBJ databases">
        <authorList>
            <person name="Genoscope - CEA"/>
        </authorList>
    </citation>
    <scope>NUCLEOTIDE SEQUENCE [LARGE SCALE GENOMIC DNA]</scope>
    <source>
        <strain evidence="1 2">STM 2683</strain>
    </source>
</reference>
<sequence>MAMIVETEPSDPMDMYFFLRDKEHNFLKPAGIVRGQIYGEWNGYDRPGYEASDTETELTALPNGSIRFYLPAMPTGSERTNETLTIA</sequence>
<evidence type="ECO:0000313" key="2">
    <source>
        <dbReference type="Proteomes" id="UP000012062"/>
    </source>
</evidence>
<accession>M5EVP1</accession>